<reference evidence="2" key="2">
    <citation type="submission" date="2020-09" db="EMBL/GenBank/DDBJ databases">
        <authorList>
            <person name="Sun Q."/>
            <person name="Sedlacek I."/>
        </authorList>
    </citation>
    <scope>NUCLEOTIDE SEQUENCE</scope>
    <source>
        <strain evidence="2">CCM 8711</strain>
    </source>
</reference>
<organism evidence="2 3">
    <name type="scientific">Mucilaginibacter galii</name>
    <dbReference type="NCBI Taxonomy" id="2005073"/>
    <lineage>
        <taxon>Bacteria</taxon>
        <taxon>Pseudomonadati</taxon>
        <taxon>Bacteroidota</taxon>
        <taxon>Sphingobacteriia</taxon>
        <taxon>Sphingobacteriales</taxon>
        <taxon>Sphingobacteriaceae</taxon>
        <taxon>Mucilaginibacter</taxon>
    </lineage>
</organism>
<dbReference type="AlphaFoldDB" id="A0A917JC03"/>
<dbReference type="Proteomes" id="UP000662074">
    <property type="component" value="Unassembled WGS sequence"/>
</dbReference>
<feature type="domain" description="HTH araC/xylS-type" evidence="1">
    <location>
        <begin position="1"/>
        <end position="78"/>
    </location>
</feature>
<dbReference type="SMART" id="SM00342">
    <property type="entry name" value="HTH_ARAC"/>
    <property type="match status" value="1"/>
</dbReference>
<dbReference type="PROSITE" id="PS01124">
    <property type="entry name" value="HTH_ARAC_FAMILY_2"/>
    <property type="match status" value="1"/>
</dbReference>
<dbReference type="InterPro" id="IPR018060">
    <property type="entry name" value="HTH_AraC"/>
</dbReference>
<dbReference type="GO" id="GO:0003700">
    <property type="term" value="F:DNA-binding transcription factor activity"/>
    <property type="evidence" value="ECO:0007669"/>
    <property type="project" value="InterPro"/>
</dbReference>
<gene>
    <name evidence="2" type="ORF">GCM10011425_36530</name>
</gene>
<evidence type="ECO:0000313" key="3">
    <source>
        <dbReference type="Proteomes" id="UP000662074"/>
    </source>
</evidence>
<protein>
    <recommendedName>
        <fullName evidence="1">HTH araC/xylS-type domain-containing protein</fullName>
    </recommendedName>
</protein>
<evidence type="ECO:0000259" key="1">
    <source>
        <dbReference type="PROSITE" id="PS01124"/>
    </source>
</evidence>
<evidence type="ECO:0000313" key="2">
    <source>
        <dbReference type="EMBL" id="GGI52441.1"/>
    </source>
</evidence>
<name>A0A917JC03_9SPHI</name>
<keyword evidence="3" id="KW-1185">Reference proteome</keyword>
<comment type="caution">
    <text evidence="2">The sequence shown here is derived from an EMBL/GenBank/DDBJ whole genome shotgun (WGS) entry which is preliminary data.</text>
</comment>
<dbReference type="EMBL" id="BMDO01000013">
    <property type="protein sequence ID" value="GGI52441.1"/>
    <property type="molecule type" value="Genomic_DNA"/>
</dbReference>
<reference evidence="2" key="1">
    <citation type="journal article" date="2014" name="Int. J. Syst. Evol. Microbiol.">
        <title>Complete genome sequence of Corynebacterium casei LMG S-19264T (=DSM 44701T), isolated from a smear-ripened cheese.</title>
        <authorList>
            <consortium name="US DOE Joint Genome Institute (JGI-PGF)"/>
            <person name="Walter F."/>
            <person name="Albersmeier A."/>
            <person name="Kalinowski J."/>
            <person name="Ruckert C."/>
        </authorList>
    </citation>
    <scope>NUCLEOTIDE SEQUENCE</scope>
    <source>
        <strain evidence="2">CCM 8711</strain>
    </source>
</reference>
<proteinExistence type="predicted"/>
<dbReference type="GO" id="GO:0043565">
    <property type="term" value="F:sequence-specific DNA binding"/>
    <property type="evidence" value="ECO:0007669"/>
    <property type="project" value="InterPro"/>
</dbReference>
<sequence>MLKDDDSVQHVADKLNVLTKYFSSLLKQLTGQTTQQHIQNKLIDKAKEKLSTISSSVNEITYQLGLNIRNRFLSYLKQNPTYASGISTFN</sequence>
<dbReference type="RefSeq" id="WP_229747204.1">
    <property type="nucleotide sequence ID" value="NZ_BMDO01000013.1"/>
</dbReference>
<dbReference type="Gene3D" id="1.10.10.60">
    <property type="entry name" value="Homeodomain-like"/>
    <property type="match status" value="1"/>
</dbReference>
<accession>A0A917JC03</accession>